<keyword evidence="2" id="KW-1185">Reference proteome</keyword>
<organism evidence="1 2">
    <name type="scientific">Clunio marinus</name>
    <dbReference type="NCBI Taxonomy" id="568069"/>
    <lineage>
        <taxon>Eukaryota</taxon>
        <taxon>Metazoa</taxon>
        <taxon>Ecdysozoa</taxon>
        <taxon>Arthropoda</taxon>
        <taxon>Hexapoda</taxon>
        <taxon>Insecta</taxon>
        <taxon>Pterygota</taxon>
        <taxon>Neoptera</taxon>
        <taxon>Endopterygota</taxon>
        <taxon>Diptera</taxon>
        <taxon>Nematocera</taxon>
        <taxon>Chironomoidea</taxon>
        <taxon>Chironomidae</taxon>
        <taxon>Clunio</taxon>
    </lineage>
</organism>
<evidence type="ECO:0000313" key="2">
    <source>
        <dbReference type="Proteomes" id="UP000183832"/>
    </source>
</evidence>
<evidence type="ECO:0000313" key="1">
    <source>
        <dbReference type="EMBL" id="CRL05276.1"/>
    </source>
</evidence>
<dbReference type="Proteomes" id="UP000183832">
    <property type="component" value="Unassembled WGS sequence"/>
</dbReference>
<reference evidence="1 2" key="1">
    <citation type="submission" date="2015-04" db="EMBL/GenBank/DDBJ databases">
        <authorList>
            <person name="Syromyatnikov M.Y."/>
            <person name="Popov V.N."/>
        </authorList>
    </citation>
    <scope>NUCLEOTIDE SEQUENCE [LARGE SCALE GENOMIC DNA]</scope>
</reference>
<dbReference type="AlphaFoldDB" id="A0A1J1J0F1"/>
<dbReference type="EMBL" id="CVRI01000064">
    <property type="protein sequence ID" value="CRL05276.1"/>
    <property type="molecule type" value="Genomic_DNA"/>
</dbReference>
<accession>A0A1J1J0F1</accession>
<sequence>MISIKQTDKNLMELHVNKILSVNSITDPDNVNVLDLSVCKLQLKLFQSGDEVNEKDFHAIKSVIKVASSSDDKELLSSFKKFLKGLV</sequence>
<gene>
    <name evidence="1" type="ORF">CLUMA_CG018578</name>
</gene>
<protein>
    <submittedName>
        <fullName evidence="1">CLUMA_CG018578, isoform A</fullName>
    </submittedName>
</protein>
<proteinExistence type="predicted"/>
<name>A0A1J1J0F1_9DIPT</name>